<dbReference type="PANTHER" id="PTHR12631">
    <property type="entry name" value="ALPHA-L-IDURONIDASE"/>
    <property type="match status" value="1"/>
</dbReference>
<dbReference type="InterPro" id="IPR017853">
    <property type="entry name" value="GH"/>
</dbReference>
<dbReference type="PANTHER" id="PTHR12631:SF10">
    <property type="entry name" value="BETA-XYLOSIDASE-LIKE PROTEIN-RELATED"/>
    <property type="match status" value="1"/>
</dbReference>
<dbReference type="GO" id="GO:0004553">
    <property type="term" value="F:hydrolase activity, hydrolyzing O-glycosyl compounds"/>
    <property type="evidence" value="ECO:0007669"/>
    <property type="project" value="TreeGrafter"/>
</dbReference>
<reference evidence="1" key="1">
    <citation type="journal article" date="2014" name="Front. Microbiol.">
        <title>High frequency of phylogenetically diverse reductive dehalogenase-homologous genes in deep subseafloor sedimentary metagenomes.</title>
        <authorList>
            <person name="Kawai M."/>
            <person name="Futagami T."/>
            <person name="Toyoda A."/>
            <person name="Takaki Y."/>
            <person name="Nishi S."/>
            <person name="Hori S."/>
            <person name="Arai W."/>
            <person name="Tsubouchi T."/>
            <person name="Morono Y."/>
            <person name="Uchiyama I."/>
            <person name="Ito T."/>
            <person name="Fujiyama A."/>
            <person name="Inagaki F."/>
            <person name="Takami H."/>
        </authorList>
    </citation>
    <scope>NUCLEOTIDE SEQUENCE</scope>
    <source>
        <strain evidence="1">Expedition CK06-06</strain>
    </source>
</reference>
<feature type="non-terminal residue" evidence="1">
    <location>
        <position position="285"/>
    </location>
</feature>
<name>X1H615_9ZZZZ</name>
<evidence type="ECO:0000313" key="1">
    <source>
        <dbReference type="EMBL" id="GAH52485.1"/>
    </source>
</evidence>
<accession>X1H615</accession>
<dbReference type="EMBL" id="BARU01020741">
    <property type="protein sequence ID" value="GAH52485.1"/>
    <property type="molecule type" value="Genomic_DNA"/>
</dbReference>
<dbReference type="InterPro" id="IPR051923">
    <property type="entry name" value="Glycosyl_Hydrolase_39"/>
</dbReference>
<gene>
    <name evidence="1" type="ORF">S03H2_34015</name>
</gene>
<comment type="caution">
    <text evidence="1">The sequence shown here is derived from an EMBL/GenBank/DDBJ whole genome shotgun (WGS) entry which is preliminary data.</text>
</comment>
<organism evidence="1">
    <name type="scientific">marine sediment metagenome</name>
    <dbReference type="NCBI Taxonomy" id="412755"/>
    <lineage>
        <taxon>unclassified sequences</taxon>
        <taxon>metagenomes</taxon>
        <taxon>ecological metagenomes</taxon>
    </lineage>
</organism>
<dbReference type="SUPFAM" id="SSF51445">
    <property type="entry name" value="(Trans)glycosidases"/>
    <property type="match status" value="1"/>
</dbReference>
<protein>
    <recommendedName>
        <fullName evidence="2">Asl1-like glycosyl hydrolase catalytic domain-containing protein</fullName>
    </recommendedName>
</protein>
<proteinExistence type="predicted"/>
<evidence type="ECO:0008006" key="2">
    <source>
        <dbReference type="Google" id="ProtNLM"/>
    </source>
</evidence>
<feature type="non-terminal residue" evidence="1">
    <location>
        <position position="1"/>
    </location>
</feature>
<dbReference type="AlphaFoldDB" id="X1H615"/>
<sequence length="285" mass="32040">NYGGGYYAQMLKAVYPQIKAADPDAQVLVGGLLMDCNPFYPGEGRTCKPTRFIEGVLAVGGGEFFDGISFHAYDYYTGPFTYQNDNWQSSSAITGPVLVTKANYLRNLLDTYEISEKFLMNTEFGLLCGRDGGEPECQNEEFQLSKASYAIQANANALKAGLKANVWYSLTGWRGTGLVDNEMLPYPVYDAYAFNSERLNQAVFIKEINVYAGVKGIEILREDHREWILWAVDGSEHLIHIERFHLFVLYDSFGAQIPVKHVSAKSNIHIRSHAPDVYEIRIKSM</sequence>
<dbReference type="Gene3D" id="3.20.20.80">
    <property type="entry name" value="Glycosidases"/>
    <property type="match status" value="1"/>
</dbReference>